<evidence type="ECO:0000256" key="1">
    <source>
        <dbReference type="ARBA" id="ARBA00004127"/>
    </source>
</evidence>
<evidence type="ECO:0000256" key="3">
    <source>
        <dbReference type="ARBA" id="ARBA00022692"/>
    </source>
</evidence>
<keyword evidence="3 6" id="KW-0812">Transmembrane</keyword>
<feature type="transmembrane region" description="Helical" evidence="6">
    <location>
        <begin position="132"/>
        <end position="157"/>
    </location>
</feature>
<comment type="subcellular location">
    <subcellularLocation>
        <location evidence="1">Endomembrane system</location>
        <topology evidence="1">Multi-pass membrane protein</topology>
    </subcellularLocation>
</comment>
<dbReference type="AlphaFoldDB" id="A0A2R5L6R7"/>
<reference evidence="8" key="1">
    <citation type="submission" date="2018-03" db="EMBL/GenBank/DDBJ databases">
        <title>The relapsing fever spirochete Borrelia turicatae persists in the highly oxidative environment of its soft-bodied tick vector.</title>
        <authorList>
            <person name="Bourret T.J."/>
            <person name="Boyle W.K."/>
            <person name="Valenzuela J.G."/>
            <person name="Oliveira F."/>
            <person name="Lopez J.E."/>
        </authorList>
    </citation>
    <scope>NUCLEOTIDE SEQUENCE</scope>
    <source>
        <strain evidence="8">Kansas strain/isolate</strain>
        <tissue evidence="8">Salivary glands</tissue>
    </source>
</reference>
<dbReference type="PANTHER" id="PTHR21324">
    <property type="entry name" value="FASTING-INDUCIBLE INTEGRAL MEMBRANE PROTEIN TM6P1-RELATED"/>
    <property type="match status" value="1"/>
</dbReference>
<dbReference type="EMBL" id="GGLE01001078">
    <property type="protein sequence ID" value="MBY05204.1"/>
    <property type="molecule type" value="Transcribed_RNA"/>
</dbReference>
<feature type="transmembrane region" description="Helical" evidence="6">
    <location>
        <begin position="90"/>
        <end position="112"/>
    </location>
</feature>
<dbReference type="InterPro" id="IPR019402">
    <property type="entry name" value="CWH43_N"/>
</dbReference>
<evidence type="ECO:0000313" key="8">
    <source>
        <dbReference type="EMBL" id="MBY05204.1"/>
    </source>
</evidence>
<dbReference type="InterPro" id="IPR050911">
    <property type="entry name" value="DRAM/TMEM150_Autophagy_Mod"/>
</dbReference>
<comment type="similarity">
    <text evidence="2">Belongs to the DRAM/TMEM150 family.</text>
</comment>
<protein>
    <recommendedName>
        <fullName evidence="7">CWH43-like N-terminal domain-containing protein</fullName>
    </recommendedName>
</protein>
<feature type="transmembrane region" description="Helical" evidence="6">
    <location>
        <begin position="12"/>
        <end position="32"/>
    </location>
</feature>
<sequence length="273" mass="30699">MEFTIKKLHYIAYIGFISGIIGVLGTYVISVARNDVQAWLPYISDAGGDAPQSTIFSFSMIIVSFCFMVGVWICYLLIQERNEKRDVKVLWLNRLLLLSGVGTGAGMIILAVNPTGHLRKDGTWVWPIFAPHMFGAVLMFTSGIGIMGLLLICTYILDYPHYRKPTFYVRCFAVVVGLISGLLTAAFCPYTQTDKLKPPPDHPRDYPPNTIISAFSEWLVVITFMVFTLSFVPEFRKLKMDIRLGYDEQRKPLATSTSSIHESTFSKSSDRVV</sequence>
<feature type="transmembrane region" description="Helical" evidence="6">
    <location>
        <begin position="55"/>
        <end position="78"/>
    </location>
</feature>
<proteinExistence type="inferred from homology"/>
<evidence type="ECO:0000256" key="5">
    <source>
        <dbReference type="ARBA" id="ARBA00023136"/>
    </source>
</evidence>
<keyword evidence="4 6" id="KW-1133">Transmembrane helix</keyword>
<feature type="domain" description="CWH43-like N-terminal" evidence="7">
    <location>
        <begin position="9"/>
        <end position="237"/>
    </location>
</feature>
<evidence type="ECO:0000256" key="4">
    <source>
        <dbReference type="ARBA" id="ARBA00022989"/>
    </source>
</evidence>
<dbReference type="Pfam" id="PF10277">
    <property type="entry name" value="Frag1"/>
    <property type="match status" value="1"/>
</dbReference>
<name>A0A2R5L6R7_9ACAR</name>
<dbReference type="GO" id="GO:0012505">
    <property type="term" value="C:endomembrane system"/>
    <property type="evidence" value="ECO:0007669"/>
    <property type="project" value="UniProtKB-SubCell"/>
</dbReference>
<organism evidence="8">
    <name type="scientific">Ornithodoros turicata</name>
    <dbReference type="NCBI Taxonomy" id="34597"/>
    <lineage>
        <taxon>Eukaryota</taxon>
        <taxon>Metazoa</taxon>
        <taxon>Ecdysozoa</taxon>
        <taxon>Arthropoda</taxon>
        <taxon>Chelicerata</taxon>
        <taxon>Arachnida</taxon>
        <taxon>Acari</taxon>
        <taxon>Parasitiformes</taxon>
        <taxon>Ixodida</taxon>
        <taxon>Ixodoidea</taxon>
        <taxon>Argasidae</taxon>
        <taxon>Ornithodorinae</taxon>
        <taxon>Ornithodoros</taxon>
    </lineage>
</organism>
<dbReference type="PANTHER" id="PTHR21324:SF2">
    <property type="entry name" value="EG:22E5.9 PROTEIN"/>
    <property type="match status" value="1"/>
</dbReference>
<accession>A0A2R5L6R7</accession>
<keyword evidence="5 6" id="KW-0472">Membrane</keyword>
<feature type="transmembrane region" description="Helical" evidence="6">
    <location>
        <begin position="212"/>
        <end position="232"/>
    </location>
</feature>
<evidence type="ECO:0000259" key="7">
    <source>
        <dbReference type="Pfam" id="PF10277"/>
    </source>
</evidence>
<evidence type="ECO:0000256" key="2">
    <source>
        <dbReference type="ARBA" id="ARBA00006565"/>
    </source>
</evidence>
<feature type="transmembrane region" description="Helical" evidence="6">
    <location>
        <begin position="169"/>
        <end position="192"/>
    </location>
</feature>
<evidence type="ECO:0000256" key="6">
    <source>
        <dbReference type="SAM" id="Phobius"/>
    </source>
</evidence>